<dbReference type="GO" id="GO:0015648">
    <property type="term" value="F:lipid-linked peptidoglycan transporter activity"/>
    <property type="evidence" value="ECO:0007669"/>
    <property type="project" value="TreeGrafter"/>
</dbReference>
<reference evidence="18" key="2">
    <citation type="submission" date="2011-03" db="EMBL/GenBank/DDBJ databases">
        <title>The complete genome of Hippea maritima DSM 10411.</title>
        <authorList>
            <consortium name="US DOE Joint Genome Institute (JGI-PGF)"/>
            <person name="Lucas S."/>
            <person name="Copeland A."/>
            <person name="Lapidus A."/>
            <person name="Bruce D."/>
            <person name="Goodwin L."/>
            <person name="Pitluck S."/>
            <person name="Peters L."/>
            <person name="Kyrpides N."/>
            <person name="Mavromatis K."/>
            <person name="Pagani I."/>
            <person name="Ivanova N."/>
            <person name="Mikhailova N."/>
            <person name="Lu M."/>
            <person name="Detter J.C."/>
            <person name="Tapia R."/>
            <person name="Han C."/>
            <person name="Land M."/>
            <person name="Hauser L."/>
            <person name="Markowitz V."/>
            <person name="Cheng J.-F."/>
            <person name="Hugenholtz P."/>
            <person name="Woyke T."/>
            <person name="Wu D."/>
            <person name="Spring S."/>
            <person name="Schroeder M."/>
            <person name="Brambilla E."/>
            <person name="Klenk H.-P."/>
            <person name="Eisen J.A."/>
        </authorList>
    </citation>
    <scope>NUCLEOTIDE SEQUENCE [LARGE SCALE GENOMIC DNA]</scope>
    <source>
        <strain evidence="18">ATCC 700847 / DSM 10411 / MH2</strain>
    </source>
</reference>
<keyword evidence="3" id="KW-0808">Transferase</keyword>
<keyword evidence="18" id="KW-1185">Reference proteome</keyword>
<comment type="catalytic activity">
    <reaction evidence="15">
        <text>[GlcNAc-(1-&gt;4)-Mur2Ac(oyl-L-Ala-gamma-D-Glu-L-Lys-D-Ala-D-Ala)](n)-di-trans,octa-cis-undecaprenyl diphosphate + beta-D-GlcNAc-(1-&gt;4)-Mur2Ac(oyl-L-Ala-gamma-D-Glu-L-Lys-D-Ala-D-Ala)-di-trans,octa-cis-undecaprenyl diphosphate = [GlcNAc-(1-&gt;4)-Mur2Ac(oyl-L-Ala-gamma-D-Glu-L-Lys-D-Ala-D-Ala)](n+1)-di-trans,octa-cis-undecaprenyl diphosphate + di-trans,octa-cis-undecaprenyl diphosphate + H(+)</text>
        <dbReference type="Rhea" id="RHEA:23708"/>
        <dbReference type="Rhea" id="RHEA-COMP:9602"/>
        <dbReference type="Rhea" id="RHEA-COMP:9603"/>
        <dbReference type="ChEBI" id="CHEBI:15378"/>
        <dbReference type="ChEBI" id="CHEBI:58405"/>
        <dbReference type="ChEBI" id="CHEBI:60033"/>
        <dbReference type="ChEBI" id="CHEBI:78435"/>
        <dbReference type="EC" id="2.4.99.28"/>
    </reaction>
</comment>
<dbReference type="Pfam" id="PF01098">
    <property type="entry name" value="FTSW_RODA_SPOVE"/>
    <property type="match status" value="1"/>
</dbReference>
<dbReference type="eggNOG" id="COG0772">
    <property type="taxonomic scope" value="Bacteria"/>
</dbReference>
<dbReference type="AlphaFoldDB" id="F2LTV0"/>
<dbReference type="GO" id="GO:0005886">
    <property type="term" value="C:plasma membrane"/>
    <property type="evidence" value="ECO:0007669"/>
    <property type="project" value="TreeGrafter"/>
</dbReference>
<dbReference type="HOGENOM" id="CLU_029243_1_2_7"/>
<dbReference type="EC" id="2.4.99.28" evidence="14"/>
<dbReference type="GO" id="GO:0032153">
    <property type="term" value="C:cell division site"/>
    <property type="evidence" value="ECO:0007669"/>
    <property type="project" value="TreeGrafter"/>
</dbReference>
<evidence type="ECO:0000313" key="18">
    <source>
        <dbReference type="Proteomes" id="UP000008139"/>
    </source>
</evidence>
<evidence type="ECO:0000256" key="15">
    <source>
        <dbReference type="ARBA" id="ARBA00049902"/>
    </source>
</evidence>
<dbReference type="PANTHER" id="PTHR30474:SF2">
    <property type="entry name" value="PEPTIDOGLYCAN GLYCOSYLTRANSFERASE FTSW-RELATED"/>
    <property type="match status" value="1"/>
</dbReference>
<keyword evidence="5" id="KW-0133">Cell shape</keyword>
<feature type="transmembrane region" description="Helical" evidence="16">
    <location>
        <begin position="102"/>
        <end position="125"/>
    </location>
</feature>
<dbReference type="GO" id="GO:0009252">
    <property type="term" value="P:peptidoglycan biosynthetic process"/>
    <property type="evidence" value="ECO:0007669"/>
    <property type="project" value="UniProtKB-KW"/>
</dbReference>
<organism evidence="17 18">
    <name type="scientific">Hippea maritima (strain ATCC 700847 / DSM 10411 / MH2)</name>
    <dbReference type="NCBI Taxonomy" id="760142"/>
    <lineage>
        <taxon>Bacteria</taxon>
        <taxon>Pseudomonadati</taxon>
        <taxon>Campylobacterota</taxon>
        <taxon>Desulfurellia</taxon>
        <taxon>Desulfurellales</taxon>
        <taxon>Hippeaceae</taxon>
        <taxon>Hippea</taxon>
    </lineage>
</organism>
<dbReference type="FunCoup" id="F2LTV0">
    <property type="interactions" value="142"/>
</dbReference>
<dbReference type="KEGG" id="hmr:Hipma_1520"/>
<dbReference type="GO" id="GO:0008955">
    <property type="term" value="F:peptidoglycan glycosyltransferase activity"/>
    <property type="evidence" value="ECO:0007669"/>
    <property type="project" value="UniProtKB-EC"/>
</dbReference>
<dbReference type="InterPro" id="IPR001182">
    <property type="entry name" value="FtsW/RodA"/>
</dbReference>
<feature type="transmembrane region" description="Helical" evidence="16">
    <location>
        <begin position="333"/>
        <end position="355"/>
    </location>
</feature>
<dbReference type="EMBL" id="CP002606">
    <property type="protein sequence ID" value="AEA34476.1"/>
    <property type="molecule type" value="Genomic_DNA"/>
</dbReference>
<evidence type="ECO:0000256" key="8">
    <source>
        <dbReference type="ARBA" id="ARBA00023136"/>
    </source>
</evidence>
<keyword evidence="4 16" id="KW-0812">Transmembrane</keyword>
<dbReference type="InParanoid" id="F2LTV0"/>
<evidence type="ECO:0000256" key="3">
    <source>
        <dbReference type="ARBA" id="ARBA00022679"/>
    </source>
</evidence>
<dbReference type="GO" id="GO:0008360">
    <property type="term" value="P:regulation of cell shape"/>
    <property type="evidence" value="ECO:0007669"/>
    <property type="project" value="UniProtKB-KW"/>
</dbReference>
<proteinExistence type="inferred from homology"/>
<comment type="subcellular location">
    <subcellularLocation>
        <location evidence="1">Membrane</location>
        <topology evidence="1">Multi-pass membrane protein</topology>
    </subcellularLocation>
</comment>
<evidence type="ECO:0000256" key="10">
    <source>
        <dbReference type="ARBA" id="ARBA00033270"/>
    </source>
</evidence>
<dbReference type="STRING" id="760142.Hipma_1520"/>
<accession>F2LTV0</accession>
<keyword evidence="8 16" id="KW-0472">Membrane</keyword>
<evidence type="ECO:0000256" key="13">
    <source>
        <dbReference type="ARBA" id="ARBA00041418"/>
    </source>
</evidence>
<feature type="transmembrane region" description="Helical" evidence="16">
    <location>
        <begin position="301"/>
        <end position="321"/>
    </location>
</feature>
<feature type="transmembrane region" description="Helical" evidence="16">
    <location>
        <begin position="50"/>
        <end position="68"/>
    </location>
</feature>
<comment type="similarity">
    <text evidence="11">Belongs to the SEDS family. FtsW subfamily.</text>
</comment>
<evidence type="ECO:0000256" key="4">
    <source>
        <dbReference type="ARBA" id="ARBA00022692"/>
    </source>
</evidence>
<evidence type="ECO:0000256" key="1">
    <source>
        <dbReference type="ARBA" id="ARBA00004141"/>
    </source>
</evidence>
<keyword evidence="6" id="KW-0573">Peptidoglycan synthesis</keyword>
<feature type="transmembrane region" description="Helical" evidence="16">
    <location>
        <begin position="186"/>
        <end position="204"/>
    </location>
</feature>
<feature type="transmembrane region" description="Helical" evidence="16">
    <location>
        <begin position="12"/>
        <end position="35"/>
    </location>
</feature>
<evidence type="ECO:0000256" key="9">
    <source>
        <dbReference type="ARBA" id="ARBA00032370"/>
    </source>
</evidence>
<keyword evidence="7 16" id="KW-1133">Transmembrane helix</keyword>
<evidence type="ECO:0000256" key="16">
    <source>
        <dbReference type="SAM" id="Phobius"/>
    </source>
</evidence>
<evidence type="ECO:0000256" key="12">
    <source>
        <dbReference type="ARBA" id="ARBA00041185"/>
    </source>
</evidence>
<dbReference type="GO" id="GO:0051301">
    <property type="term" value="P:cell division"/>
    <property type="evidence" value="ECO:0007669"/>
    <property type="project" value="InterPro"/>
</dbReference>
<dbReference type="Proteomes" id="UP000008139">
    <property type="component" value="Chromosome"/>
</dbReference>
<dbReference type="PANTHER" id="PTHR30474">
    <property type="entry name" value="CELL CYCLE PROTEIN"/>
    <property type="match status" value="1"/>
</dbReference>
<evidence type="ECO:0000256" key="11">
    <source>
        <dbReference type="ARBA" id="ARBA00038053"/>
    </source>
</evidence>
<name>F2LTV0_HIPMA</name>
<feature type="transmembrane region" description="Helical" evidence="16">
    <location>
        <begin position="75"/>
        <end position="96"/>
    </location>
</feature>
<evidence type="ECO:0000256" key="14">
    <source>
        <dbReference type="ARBA" id="ARBA00044770"/>
    </source>
</evidence>
<gene>
    <name evidence="17" type="ordered locus">Hipma_1520</name>
</gene>
<evidence type="ECO:0000256" key="2">
    <source>
        <dbReference type="ARBA" id="ARBA00022676"/>
    </source>
</evidence>
<dbReference type="OrthoDB" id="9768187at2"/>
<sequence length="365" mass="40726">MNKLPWFRPSFVVLPYFLLLAIGIVEVWSSSYYFAFKKFSDPNFFLKREIVFVGLSIASAWFFSVLNYRFLKRISLILVIFALFLLVFLHVDGVSIRGATRWLRIGGFMFEPSGFAQLALLIYIADFISRKQQFKDDITRGVIPVAVVAGIFFLLIAVEPDVGSAALLIFVFLAMIYVFGYKFSHILLLIMPAVVVMGAVIYTNPNKVQRLINFFVTGKVNYQVEHALVALGSGGMFGVGVAKGIYKSLFVPDSYNDFIMAGIGEDFGFLGVIMVILLLVFLLSFMFQLSFRCKDIFGKALSFGIGALLSFEAIMNLFSVYHIMPPKGITMPFLSYGGTSLLIDGVLVGIVLSIYKRCPLNGEEA</sequence>
<protein>
    <recommendedName>
        <fullName evidence="12">Probable peptidoglycan glycosyltransferase FtsW</fullName>
        <ecNumber evidence="14">2.4.99.28</ecNumber>
    </recommendedName>
    <alternativeName>
        <fullName evidence="13">Cell division protein FtsW</fullName>
    </alternativeName>
    <alternativeName>
        <fullName evidence="10">Cell wall polymerase</fullName>
    </alternativeName>
    <alternativeName>
        <fullName evidence="9">Peptidoglycan polymerase</fullName>
    </alternativeName>
</protein>
<keyword evidence="2" id="KW-0328">Glycosyltransferase</keyword>
<evidence type="ECO:0000256" key="7">
    <source>
        <dbReference type="ARBA" id="ARBA00022989"/>
    </source>
</evidence>
<feature type="transmembrane region" description="Helical" evidence="16">
    <location>
        <begin position="137"/>
        <end position="156"/>
    </location>
</feature>
<feature type="transmembrane region" description="Helical" evidence="16">
    <location>
        <begin position="267"/>
        <end position="289"/>
    </location>
</feature>
<dbReference type="RefSeq" id="WP_013682505.1">
    <property type="nucleotide sequence ID" value="NC_015318.1"/>
</dbReference>
<reference evidence="17 18" key="1">
    <citation type="journal article" date="2011" name="Stand. Genomic Sci.">
        <title>Complete genome sequence of the thermophilic sulfur-reducer Hippea maritima type strain (MH(2)).</title>
        <authorList>
            <person name="Huntemann M."/>
            <person name="Lu M."/>
            <person name="Nolan M."/>
            <person name="Lapidus A."/>
            <person name="Lucas S."/>
            <person name="Hammon N."/>
            <person name="Deshpande S."/>
            <person name="Cheng J.F."/>
            <person name="Tapia R."/>
            <person name="Han C."/>
            <person name="Goodwin L."/>
            <person name="Pitluck S."/>
            <person name="Liolios K."/>
            <person name="Pagani I."/>
            <person name="Ivanova N."/>
            <person name="Ovchinikova G."/>
            <person name="Pati A."/>
            <person name="Chen A."/>
            <person name="Palaniappan K."/>
            <person name="Land M."/>
            <person name="Hauser L."/>
            <person name="Jeffries C.D."/>
            <person name="Detter J.C."/>
            <person name="Brambilla E.M."/>
            <person name="Rohde M."/>
            <person name="Spring S."/>
            <person name="Goker M."/>
            <person name="Woyke T."/>
            <person name="Bristow J."/>
            <person name="Eisen J.A."/>
            <person name="Markowitz V."/>
            <person name="Hugenholtz P."/>
            <person name="Kyrpides N.C."/>
            <person name="Klenk H.P."/>
            <person name="Mavromatis K."/>
        </authorList>
    </citation>
    <scope>NUCLEOTIDE SEQUENCE [LARGE SCALE GENOMIC DNA]</scope>
    <source>
        <strain evidence="18">ATCC 700847 / DSM 10411 / MH2</strain>
    </source>
</reference>
<feature type="transmembrane region" description="Helical" evidence="16">
    <location>
        <begin position="162"/>
        <end position="179"/>
    </location>
</feature>
<evidence type="ECO:0000313" key="17">
    <source>
        <dbReference type="EMBL" id="AEA34476.1"/>
    </source>
</evidence>
<evidence type="ECO:0000256" key="5">
    <source>
        <dbReference type="ARBA" id="ARBA00022960"/>
    </source>
</evidence>
<evidence type="ECO:0000256" key="6">
    <source>
        <dbReference type="ARBA" id="ARBA00022984"/>
    </source>
</evidence>